<dbReference type="AlphaFoldDB" id="A0A4Y7PJB1"/>
<keyword evidence="1" id="KW-0812">Transmembrane</keyword>
<protein>
    <submittedName>
        <fullName evidence="2">Uncharacterized protein</fullName>
    </submittedName>
</protein>
<proteinExistence type="predicted"/>
<evidence type="ECO:0000313" key="3">
    <source>
        <dbReference type="Proteomes" id="UP000294933"/>
    </source>
</evidence>
<dbReference type="VEuPathDB" id="FungiDB:BD410DRAFT_139250"/>
<evidence type="ECO:0000256" key="1">
    <source>
        <dbReference type="SAM" id="Phobius"/>
    </source>
</evidence>
<sequence length="113" mass="12835">MWLFLSFLHTHMASGYVSMLIFFCGTMAIPLIVLSLQAGREHVEKYERENRRIIPSALHMRRRAFIWCFWFLFTGLRHTCHFGPNGPTESGDAIPVFGNALSGIEPYKAGATS</sequence>
<feature type="transmembrane region" description="Helical" evidence="1">
    <location>
        <begin position="20"/>
        <end position="39"/>
    </location>
</feature>
<keyword evidence="1" id="KW-1133">Transmembrane helix</keyword>
<name>A0A4Y7PJB1_9AGAM</name>
<keyword evidence="1" id="KW-0472">Membrane</keyword>
<reference evidence="2 3" key="1">
    <citation type="submission" date="2018-06" db="EMBL/GenBank/DDBJ databases">
        <title>A transcriptomic atlas of mushroom development highlights an independent origin of complex multicellularity.</title>
        <authorList>
            <consortium name="DOE Joint Genome Institute"/>
            <person name="Krizsan K."/>
            <person name="Almasi E."/>
            <person name="Merenyi Z."/>
            <person name="Sahu N."/>
            <person name="Viragh M."/>
            <person name="Koszo T."/>
            <person name="Mondo S."/>
            <person name="Kiss B."/>
            <person name="Balint B."/>
            <person name="Kues U."/>
            <person name="Barry K."/>
            <person name="Hegedus J.C."/>
            <person name="Henrissat B."/>
            <person name="Johnson J."/>
            <person name="Lipzen A."/>
            <person name="Ohm R."/>
            <person name="Nagy I."/>
            <person name="Pangilinan J."/>
            <person name="Yan J."/>
            <person name="Xiong Y."/>
            <person name="Grigoriev I.V."/>
            <person name="Hibbett D.S."/>
            <person name="Nagy L.G."/>
        </authorList>
    </citation>
    <scope>NUCLEOTIDE SEQUENCE [LARGE SCALE GENOMIC DNA]</scope>
    <source>
        <strain evidence="2 3">SZMC22713</strain>
    </source>
</reference>
<dbReference type="EMBL" id="ML170291">
    <property type="protein sequence ID" value="TDL15091.1"/>
    <property type="molecule type" value="Genomic_DNA"/>
</dbReference>
<organism evidence="2 3">
    <name type="scientific">Rickenella mellea</name>
    <dbReference type="NCBI Taxonomy" id="50990"/>
    <lineage>
        <taxon>Eukaryota</taxon>
        <taxon>Fungi</taxon>
        <taxon>Dikarya</taxon>
        <taxon>Basidiomycota</taxon>
        <taxon>Agaricomycotina</taxon>
        <taxon>Agaricomycetes</taxon>
        <taxon>Hymenochaetales</taxon>
        <taxon>Rickenellaceae</taxon>
        <taxon>Rickenella</taxon>
    </lineage>
</organism>
<dbReference type="Proteomes" id="UP000294933">
    <property type="component" value="Unassembled WGS sequence"/>
</dbReference>
<accession>A0A4Y7PJB1</accession>
<gene>
    <name evidence="2" type="ORF">BD410DRAFT_139250</name>
</gene>
<evidence type="ECO:0000313" key="2">
    <source>
        <dbReference type="EMBL" id="TDL15091.1"/>
    </source>
</evidence>
<keyword evidence="3" id="KW-1185">Reference proteome</keyword>